<dbReference type="Gene3D" id="2.30.30.140">
    <property type="match status" value="2"/>
</dbReference>
<feature type="region of interest" description="Disordered" evidence="4">
    <location>
        <begin position="66"/>
        <end position="103"/>
    </location>
</feature>
<dbReference type="AlphaFoldDB" id="A0AAD5LM01"/>
<feature type="compositionally biased region" description="Low complexity" evidence="4">
    <location>
        <begin position="72"/>
        <end position="94"/>
    </location>
</feature>
<evidence type="ECO:0000259" key="5">
    <source>
        <dbReference type="PROSITE" id="PS50304"/>
    </source>
</evidence>
<comment type="caution">
    <text evidence="6">The sequence shown here is derived from an EMBL/GenBank/DDBJ whole genome shotgun (WGS) entry which is preliminary data.</text>
</comment>
<dbReference type="PANTHER" id="PTHR13681:SF26">
    <property type="entry name" value="SURVIVAL OF MOTOR NEURON-RELATED-SPLICING FACTOR 30"/>
    <property type="match status" value="1"/>
</dbReference>
<feature type="coiled-coil region" evidence="3">
    <location>
        <begin position="299"/>
        <end position="326"/>
    </location>
</feature>
<evidence type="ECO:0000256" key="4">
    <source>
        <dbReference type="SAM" id="MobiDB-lite"/>
    </source>
</evidence>
<evidence type="ECO:0000256" key="3">
    <source>
        <dbReference type="SAM" id="Coils"/>
    </source>
</evidence>
<dbReference type="EMBL" id="JAKCXM010000042">
    <property type="protein sequence ID" value="KAJ0405625.1"/>
    <property type="molecule type" value="Genomic_DNA"/>
</dbReference>
<reference evidence="6" key="1">
    <citation type="submission" date="2021-12" db="EMBL/GenBank/DDBJ databases">
        <title>Prjna785345.</title>
        <authorList>
            <person name="Rujirawat T."/>
            <person name="Krajaejun T."/>
        </authorList>
    </citation>
    <scope>NUCLEOTIDE SEQUENCE</scope>
    <source>
        <strain evidence="6">Pi057C3</strain>
    </source>
</reference>
<dbReference type="SMART" id="SM00743">
    <property type="entry name" value="Agenet"/>
    <property type="match status" value="1"/>
</dbReference>
<organism evidence="6 7">
    <name type="scientific">Pythium insidiosum</name>
    <name type="common">Pythiosis disease agent</name>
    <dbReference type="NCBI Taxonomy" id="114742"/>
    <lineage>
        <taxon>Eukaryota</taxon>
        <taxon>Sar</taxon>
        <taxon>Stramenopiles</taxon>
        <taxon>Oomycota</taxon>
        <taxon>Peronosporomycetes</taxon>
        <taxon>Pythiales</taxon>
        <taxon>Pythiaceae</taxon>
        <taxon>Pythium</taxon>
    </lineage>
</organism>
<evidence type="ECO:0000256" key="1">
    <source>
        <dbReference type="ARBA" id="ARBA00004123"/>
    </source>
</evidence>
<evidence type="ECO:0000256" key="2">
    <source>
        <dbReference type="ARBA" id="ARBA00023242"/>
    </source>
</evidence>
<keyword evidence="3" id="KW-0175">Coiled coil</keyword>
<feature type="domain" description="Tudor" evidence="5">
    <location>
        <begin position="189"/>
        <end position="247"/>
    </location>
</feature>
<dbReference type="InterPro" id="IPR014002">
    <property type="entry name" value="Agenet_dom_plant"/>
</dbReference>
<dbReference type="PROSITE" id="PS50304">
    <property type="entry name" value="TUDOR"/>
    <property type="match status" value="2"/>
</dbReference>
<keyword evidence="7" id="KW-1185">Reference proteome</keyword>
<keyword evidence="2" id="KW-0539">Nucleus</keyword>
<name>A0AAD5LM01_PYTIN</name>
<proteinExistence type="predicted"/>
<sequence length="397" mass="43285">MSSSDTASDVSLEELQQRLVTFSGQLESIHELLQTDPENAEFLNIAKDLVEVIRLTKEMIDLKLSAADKSSEAPSTSRERAAAAAVRETAPARSTEATLTAEPPALAFSPGTSCEAQSNGAWYPAFIESITARNTYNVHYLGFGNKDELPETSLRAIECSPEEMPPRSEVVTSLRAIECSPEEMPPRSEVVVGYQCMAKYYVDSQWYTAAVTATTAYGFQVLFDGYGNTEEVPFEYLRIRPFSSGASAADVPPATTGAAETSKPKAAVAGLKPLEAVLAKPIKVPDNLQILPTDSEAEKERKRKRLKHIQKLNKQKEAENERTIKQHDWKSFQHKAMKKGVRGSGVLSKRGSMFASPDTVQGRVGVVGSGQGMTAFDDARKKVKRGHPTSSTPPVPF</sequence>
<gene>
    <name evidence="6" type="ORF">P43SY_007726</name>
</gene>
<dbReference type="SMART" id="SM00333">
    <property type="entry name" value="TUDOR"/>
    <property type="match status" value="2"/>
</dbReference>
<dbReference type="PANTHER" id="PTHR13681">
    <property type="entry name" value="SURVIVAL OF MOTOR NEURON-RELATED-SPLICING FACTOR 30-RELATED"/>
    <property type="match status" value="1"/>
</dbReference>
<accession>A0AAD5LM01</accession>
<protein>
    <recommendedName>
        <fullName evidence="5">Tudor domain-containing protein</fullName>
    </recommendedName>
</protein>
<feature type="domain" description="Tudor" evidence="5">
    <location>
        <begin position="107"/>
        <end position="164"/>
    </location>
</feature>
<dbReference type="InterPro" id="IPR002999">
    <property type="entry name" value="Tudor"/>
</dbReference>
<dbReference type="SUPFAM" id="SSF63748">
    <property type="entry name" value="Tudor/PWWP/MBT"/>
    <property type="match status" value="2"/>
</dbReference>
<evidence type="ECO:0000313" key="7">
    <source>
        <dbReference type="Proteomes" id="UP001209570"/>
    </source>
</evidence>
<dbReference type="Proteomes" id="UP001209570">
    <property type="component" value="Unassembled WGS sequence"/>
</dbReference>
<evidence type="ECO:0000313" key="6">
    <source>
        <dbReference type="EMBL" id="KAJ0405625.1"/>
    </source>
</evidence>
<dbReference type="GO" id="GO:0005634">
    <property type="term" value="C:nucleus"/>
    <property type="evidence" value="ECO:0007669"/>
    <property type="project" value="UniProtKB-SubCell"/>
</dbReference>
<feature type="region of interest" description="Disordered" evidence="4">
    <location>
        <begin position="365"/>
        <end position="397"/>
    </location>
</feature>
<comment type="subcellular location">
    <subcellularLocation>
        <location evidence="1">Nucleus</location>
    </subcellularLocation>
</comment>